<evidence type="ECO:0000313" key="3">
    <source>
        <dbReference type="Proteomes" id="UP000002588"/>
    </source>
</evidence>
<dbReference type="EMBL" id="AM406670">
    <property type="protein sequence ID" value="CAL92732.1"/>
    <property type="molecule type" value="Genomic_DNA"/>
</dbReference>
<dbReference type="Pfam" id="PF01243">
    <property type="entry name" value="PNPOx_N"/>
    <property type="match status" value="1"/>
</dbReference>
<dbReference type="RefSeq" id="WP_011763851.1">
    <property type="nucleotide sequence ID" value="NC_008702.1"/>
</dbReference>
<reference evidence="2 3" key="1">
    <citation type="journal article" date="2006" name="Nat. Biotechnol.">
        <title>Complete genome of the mutualistic, N2-fixing grass endophyte Azoarcus sp. strain BH72.</title>
        <authorList>
            <person name="Krause A."/>
            <person name="Ramakumar A."/>
            <person name="Bartels D."/>
            <person name="Battistoni F."/>
            <person name="Bekel T."/>
            <person name="Boch J."/>
            <person name="Boehm M."/>
            <person name="Friedrich F."/>
            <person name="Hurek T."/>
            <person name="Krause L."/>
            <person name="Linke B."/>
            <person name="McHardy A.C."/>
            <person name="Sarkar A."/>
            <person name="Schneiker S."/>
            <person name="Syed A.A."/>
            <person name="Thauer R."/>
            <person name="Vorhoelter F.-J."/>
            <person name="Weidner S."/>
            <person name="Puehler A."/>
            <person name="Reinhold-Hurek B."/>
            <person name="Kaiser O."/>
            <person name="Goesmann A."/>
        </authorList>
    </citation>
    <scope>NUCLEOTIDE SEQUENCE [LARGE SCALE GENOMIC DNA]</scope>
    <source>
        <strain evidence="2 3">BH72</strain>
    </source>
</reference>
<dbReference type="InterPro" id="IPR012349">
    <property type="entry name" value="Split_barrel_FMN-bd"/>
</dbReference>
<feature type="domain" description="Pyridoxamine 5'-phosphate oxidase N-terminal" evidence="1">
    <location>
        <begin position="176"/>
        <end position="291"/>
    </location>
</feature>
<keyword evidence="3" id="KW-1185">Reference proteome</keyword>
<sequence length="332" mass="34800">MAPVEPVAGTAAFHAGERLLQERVGKAAQMAEIGARVIRDYMPEQHRSFFAQLPFVVLGAADGEGRPCATLLTGPPGFVSSPDSHTLRIDALPGAGDPLIGAIRVGATVALLGLEPPTRRRNRMNGRVVAADTAGFSVAVRESFGNCPKYIQARSAEFVAGARASAPPQTLEPADDSLRRVVAAADTLFIATAHPPGGDDPAARYGADVSHRGGKPGFVRWDAAADGTVTLTLPDFAGNNFFNTFGNIVLDPRVGLVFVDIAGAAEDGVADIFHVAGHAEIVEDAAAVAAFAGALRLLRVRVDAVLRRPKALPLRWGAEVEFSPFLEGTGVW</sequence>
<proteinExistence type="predicted"/>
<dbReference type="InterPro" id="IPR011576">
    <property type="entry name" value="Pyridox_Oxase_N"/>
</dbReference>
<protein>
    <recommendedName>
        <fullName evidence="1">Pyridoxamine 5'-phosphate oxidase N-terminal domain-containing protein</fullName>
    </recommendedName>
</protein>
<name>A1K1M7_AZOSB</name>
<dbReference type="HOGENOM" id="CLU_054513_0_0_4"/>
<dbReference type="SUPFAM" id="SSF50475">
    <property type="entry name" value="FMN-binding split barrel"/>
    <property type="match status" value="1"/>
</dbReference>
<organism evidence="2 3">
    <name type="scientific">Azoarcus sp. (strain BH72)</name>
    <dbReference type="NCBI Taxonomy" id="418699"/>
    <lineage>
        <taxon>Bacteria</taxon>
        <taxon>Pseudomonadati</taxon>
        <taxon>Pseudomonadota</taxon>
        <taxon>Betaproteobacteria</taxon>
        <taxon>Rhodocyclales</taxon>
        <taxon>Zoogloeaceae</taxon>
        <taxon>Azoarcus</taxon>
    </lineage>
</organism>
<evidence type="ECO:0000313" key="2">
    <source>
        <dbReference type="EMBL" id="CAL92732.1"/>
    </source>
</evidence>
<dbReference type="PANTHER" id="PTHR42815:SF2">
    <property type="entry name" value="FAD-BINDING, PUTATIVE (AFU_ORTHOLOGUE AFUA_6G07600)-RELATED"/>
    <property type="match status" value="1"/>
</dbReference>
<dbReference type="eggNOG" id="COG3576">
    <property type="taxonomic scope" value="Bacteria"/>
</dbReference>
<dbReference type="Gene3D" id="2.30.110.10">
    <property type="entry name" value="Electron Transport, Fmn-binding Protein, Chain A"/>
    <property type="match status" value="1"/>
</dbReference>
<dbReference type="STRING" id="62928.azo0114"/>
<dbReference type="KEGG" id="azo:azo0114"/>
<dbReference type="AlphaFoldDB" id="A1K1M7"/>
<dbReference type="Proteomes" id="UP000002588">
    <property type="component" value="Chromosome"/>
</dbReference>
<accession>A1K1M7</accession>
<dbReference type="PANTHER" id="PTHR42815">
    <property type="entry name" value="FAD-BINDING, PUTATIVE (AFU_ORTHOLOGUE AFUA_6G07600)-RELATED"/>
    <property type="match status" value="1"/>
</dbReference>
<gene>
    <name evidence="2" type="ordered locus">azo0114</name>
</gene>
<evidence type="ECO:0000259" key="1">
    <source>
        <dbReference type="Pfam" id="PF01243"/>
    </source>
</evidence>